<reference evidence="2" key="3">
    <citation type="submission" date="2018-08" db="UniProtKB">
        <authorList>
            <consortium name="EnsemblPlants"/>
        </authorList>
    </citation>
    <scope>IDENTIFICATION</scope>
    <source>
        <strain evidence="2">cv. Bd21</strain>
    </source>
</reference>
<protein>
    <recommendedName>
        <fullName evidence="4">Reverse transcriptase domain-containing protein</fullName>
    </recommendedName>
</protein>
<evidence type="ECO:0008006" key="4">
    <source>
        <dbReference type="Google" id="ProtNLM"/>
    </source>
</evidence>
<reference evidence="1 2" key="1">
    <citation type="journal article" date="2010" name="Nature">
        <title>Genome sequencing and analysis of the model grass Brachypodium distachyon.</title>
        <authorList>
            <consortium name="International Brachypodium Initiative"/>
        </authorList>
    </citation>
    <scope>NUCLEOTIDE SEQUENCE [LARGE SCALE GENOMIC DNA]</scope>
    <source>
        <strain evidence="1 2">Bd21</strain>
    </source>
</reference>
<dbReference type="OrthoDB" id="786283at2759"/>
<dbReference type="EnsemblPlants" id="PNT63215">
    <property type="protein sequence ID" value="PNT63215"/>
    <property type="gene ID" value="BRADI_4g12957v3"/>
</dbReference>
<dbReference type="EMBL" id="CM000883">
    <property type="protein sequence ID" value="PNT63215.1"/>
    <property type="molecule type" value="Genomic_DNA"/>
</dbReference>
<dbReference type="Proteomes" id="UP000008810">
    <property type="component" value="Chromosome 4"/>
</dbReference>
<evidence type="ECO:0000313" key="1">
    <source>
        <dbReference type="EMBL" id="PNT63215.1"/>
    </source>
</evidence>
<accession>A0A2K2CMF8</accession>
<gene>
    <name evidence="1" type="ORF">BRADI_4g12957v3</name>
</gene>
<dbReference type="Gramene" id="PNT63215">
    <property type="protein sequence ID" value="PNT63215"/>
    <property type="gene ID" value="BRADI_4g12957v3"/>
</dbReference>
<dbReference type="AlphaFoldDB" id="A0A2K2CMF8"/>
<evidence type="ECO:0000313" key="3">
    <source>
        <dbReference type="Proteomes" id="UP000008810"/>
    </source>
</evidence>
<dbReference type="InParanoid" id="A0A2K2CMF8"/>
<proteinExistence type="predicted"/>
<name>A0A2K2CMF8_BRADI</name>
<sequence>MSDHCPLLLVNEGLLKTPRWFRFEIHWQFVSGFQEVVAQTWAAPVLRRDPISAFNSRLRRVGKALAAWSKCYIGNLQQQFATAQQIILRLDSAQDVRLLSPAESVLRSCLKSRTLGLAVLLRIKQKQRARVNWLKAGDANTKFFHLKANGRSKKNAIHSLIDDSGDLIVDQPRLLSSAHRHFANILGVPSGSSSRFLWDSLQLPSADLSALDAPFSLQEIKEAIWDMPVDKAPGPDDFPGSFYRSCWEVIKLDLLMAFDHIFSLRGRSLH</sequence>
<reference evidence="1" key="2">
    <citation type="submission" date="2017-06" db="EMBL/GenBank/DDBJ databases">
        <title>WGS assembly of Brachypodium distachyon.</title>
        <authorList>
            <consortium name="The International Brachypodium Initiative"/>
            <person name="Lucas S."/>
            <person name="Harmon-Smith M."/>
            <person name="Lail K."/>
            <person name="Tice H."/>
            <person name="Grimwood J."/>
            <person name="Bruce D."/>
            <person name="Barry K."/>
            <person name="Shu S."/>
            <person name="Lindquist E."/>
            <person name="Wang M."/>
            <person name="Pitluck S."/>
            <person name="Vogel J.P."/>
            <person name="Garvin D.F."/>
            <person name="Mockler T.C."/>
            <person name="Schmutz J."/>
            <person name="Rokhsar D."/>
            <person name="Bevan M.W."/>
        </authorList>
    </citation>
    <scope>NUCLEOTIDE SEQUENCE</scope>
    <source>
        <strain evidence="1">Bd21</strain>
    </source>
</reference>
<evidence type="ECO:0000313" key="2">
    <source>
        <dbReference type="EnsemblPlants" id="PNT63215"/>
    </source>
</evidence>
<keyword evidence="3" id="KW-1185">Reference proteome</keyword>
<organism evidence="1">
    <name type="scientific">Brachypodium distachyon</name>
    <name type="common">Purple false brome</name>
    <name type="synonym">Trachynia distachya</name>
    <dbReference type="NCBI Taxonomy" id="15368"/>
    <lineage>
        <taxon>Eukaryota</taxon>
        <taxon>Viridiplantae</taxon>
        <taxon>Streptophyta</taxon>
        <taxon>Embryophyta</taxon>
        <taxon>Tracheophyta</taxon>
        <taxon>Spermatophyta</taxon>
        <taxon>Magnoliopsida</taxon>
        <taxon>Liliopsida</taxon>
        <taxon>Poales</taxon>
        <taxon>Poaceae</taxon>
        <taxon>BOP clade</taxon>
        <taxon>Pooideae</taxon>
        <taxon>Stipodae</taxon>
        <taxon>Brachypodieae</taxon>
        <taxon>Brachypodium</taxon>
    </lineage>
</organism>